<dbReference type="Gene3D" id="3.40.50.720">
    <property type="entry name" value="NAD(P)-binding Rossmann-like Domain"/>
    <property type="match status" value="1"/>
</dbReference>
<dbReference type="SUPFAM" id="SSF51735">
    <property type="entry name" value="NAD(P)-binding Rossmann-fold domains"/>
    <property type="match status" value="1"/>
</dbReference>
<proteinExistence type="inferred from homology"/>
<organism evidence="3 4">
    <name type="scientific">Neodothiora populina</name>
    <dbReference type="NCBI Taxonomy" id="2781224"/>
    <lineage>
        <taxon>Eukaryota</taxon>
        <taxon>Fungi</taxon>
        <taxon>Dikarya</taxon>
        <taxon>Ascomycota</taxon>
        <taxon>Pezizomycotina</taxon>
        <taxon>Dothideomycetes</taxon>
        <taxon>Dothideomycetidae</taxon>
        <taxon>Dothideales</taxon>
        <taxon>Dothioraceae</taxon>
        <taxon>Neodothiora</taxon>
    </lineage>
</organism>
<gene>
    <name evidence="3" type="ORF">AAFC00_000830</name>
</gene>
<protein>
    <recommendedName>
        <fullName evidence="5">Oxidoreductase</fullName>
    </recommendedName>
</protein>
<dbReference type="PANTHER" id="PTHR24320">
    <property type="entry name" value="RETINOL DEHYDROGENASE"/>
    <property type="match status" value="1"/>
</dbReference>
<sequence>MASIDFNPEKDIPDLAGKVILITGGTSGVGLETIKCLLQHGPSEIIFTGRNKAAADTIIETHTTSHPNVKLSFLPCDLSSLQSVKSISTNLLSNLDRLDLLLCIAGIMAVPASLSVDGYEVQFATNHLGHALLIKHLLPLLEHTAKQPHSDVRILLTSSQASNPPMPPPEGIQFDRLHTPQPMIGGTWRRYGQSKLANVVYARALASRYPRITVASVHPGIAMTGIVRDVGWFNYCFVLATTMGRRRPANELAWNGVWAATGPREEVQSGAYYEPVGQRVEFAKGDKRGHEALEEVLWEWTQEELRKWM</sequence>
<dbReference type="GeneID" id="95974533"/>
<reference evidence="3 4" key="1">
    <citation type="submission" date="2024-07" db="EMBL/GenBank/DDBJ databases">
        <title>Draft sequence of the Neodothiora populina.</title>
        <authorList>
            <person name="Drown D.D."/>
            <person name="Schuette U.S."/>
            <person name="Buechlein A.B."/>
            <person name="Rusch D.R."/>
            <person name="Winton L.W."/>
            <person name="Adams G.A."/>
        </authorList>
    </citation>
    <scope>NUCLEOTIDE SEQUENCE [LARGE SCALE GENOMIC DNA]</scope>
    <source>
        <strain evidence="3 4">CPC 39397</strain>
    </source>
</reference>
<dbReference type="InterPro" id="IPR036291">
    <property type="entry name" value="NAD(P)-bd_dom_sf"/>
</dbReference>
<dbReference type="InterPro" id="IPR002347">
    <property type="entry name" value="SDR_fam"/>
</dbReference>
<dbReference type="Proteomes" id="UP001562354">
    <property type="component" value="Unassembled WGS sequence"/>
</dbReference>
<name>A0ABR3PLX7_9PEZI</name>
<comment type="caution">
    <text evidence="3">The sequence shown here is derived from an EMBL/GenBank/DDBJ whole genome shotgun (WGS) entry which is preliminary data.</text>
</comment>
<dbReference type="RefSeq" id="XP_069203399.1">
    <property type="nucleotide sequence ID" value="XM_069347554.1"/>
</dbReference>
<evidence type="ECO:0000313" key="4">
    <source>
        <dbReference type="Proteomes" id="UP001562354"/>
    </source>
</evidence>
<evidence type="ECO:0000256" key="1">
    <source>
        <dbReference type="ARBA" id="ARBA00006484"/>
    </source>
</evidence>
<evidence type="ECO:0008006" key="5">
    <source>
        <dbReference type="Google" id="ProtNLM"/>
    </source>
</evidence>
<keyword evidence="4" id="KW-1185">Reference proteome</keyword>
<keyword evidence="2" id="KW-0560">Oxidoreductase</keyword>
<accession>A0ABR3PLX7</accession>
<dbReference type="Pfam" id="PF00106">
    <property type="entry name" value="adh_short"/>
    <property type="match status" value="1"/>
</dbReference>
<evidence type="ECO:0000256" key="2">
    <source>
        <dbReference type="ARBA" id="ARBA00023002"/>
    </source>
</evidence>
<evidence type="ECO:0000313" key="3">
    <source>
        <dbReference type="EMBL" id="KAL1310550.1"/>
    </source>
</evidence>
<dbReference type="EMBL" id="JBFMKM010000003">
    <property type="protein sequence ID" value="KAL1310550.1"/>
    <property type="molecule type" value="Genomic_DNA"/>
</dbReference>
<dbReference type="PRINTS" id="PR00081">
    <property type="entry name" value="GDHRDH"/>
</dbReference>
<comment type="similarity">
    <text evidence="1">Belongs to the short-chain dehydrogenases/reductases (SDR) family.</text>
</comment>
<dbReference type="PANTHER" id="PTHR24320:SF154">
    <property type="entry name" value="OXIDOREDUCTASE, SHORT-CHAIN DEHYDROGENASE_REDUCTASE FAMILY (AFU_ORTHOLOGUE AFUA_2G04560)"/>
    <property type="match status" value="1"/>
</dbReference>